<feature type="chain" id="PRO_5046448845" evidence="8">
    <location>
        <begin position="27"/>
        <end position="478"/>
    </location>
</feature>
<evidence type="ECO:0000256" key="5">
    <source>
        <dbReference type="ARBA" id="ARBA00022692"/>
    </source>
</evidence>
<sequence length="478" mass="51903">MYVPGKVLLASLTLVASAVASSSASAESLRDIYELALENDATLKAQQALYMAGLEDENAALSVLLPQVTATAGTQNSDTDTTSPGIIGFDPTGAPIIGNTFDNTDVDTDTYQVSLQQAIFNLPAWFSFQSGKELSKQVEATFAANQQNLIVRVVQAYLAVLRAQDNLRASVAREEAFGRQLEQNQQRFEVGLIAITDVYESQAAYDLSQVDRISDENSVAVALENLSVLTGKRHDTLDVLVESFAVNKPEPADRSAWVEFALANNFNLKASQYAEEAARQNAKARRLAHAPTISGSAQYLESETDGTRFQDPAGIFNFPPNSERDQTVWGVELSMPLYTGGAISAERRRAAQLFNQAREERINLTRQTVTDARSLHMTVVNDVARVAARKQSILSSKSALDATQAGYEVGTRNIVDVLNAQNTLFGALRDYANSRYDYIVNTLLLKEQAGLLSPEDVINLDSYLEAAAAPTSSGMAPK</sequence>
<dbReference type="InterPro" id="IPR010130">
    <property type="entry name" value="T1SS_OMP_TolC"/>
</dbReference>
<evidence type="ECO:0000313" key="9">
    <source>
        <dbReference type="EMBL" id="WOJ97368.1"/>
    </source>
</evidence>
<evidence type="ECO:0000256" key="1">
    <source>
        <dbReference type="ARBA" id="ARBA00004442"/>
    </source>
</evidence>
<name>A0ABZ0IE59_9GAMM</name>
<dbReference type="PANTHER" id="PTHR30026:SF20">
    <property type="entry name" value="OUTER MEMBRANE PROTEIN TOLC"/>
    <property type="match status" value="1"/>
</dbReference>
<dbReference type="Gene3D" id="1.20.1600.10">
    <property type="entry name" value="Outer membrane efflux proteins (OEP)"/>
    <property type="match status" value="1"/>
</dbReference>
<keyword evidence="8" id="KW-0732">Signal</keyword>
<evidence type="ECO:0000256" key="3">
    <source>
        <dbReference type="ARBA" id="ARBA00022448"/>
    </source>
</evidence>
<evidence type="ECO:0000256" key="7">
    <source>
        <dbReference type="ARBA" id="ARBA00023237"/>
    </source>
</evidence>
<evidence type="ECO:0000256" key="8">
    <source>
        <dbReference type="SAM" id="SignalP"/>
    </source>
</evidence>
<dbReference type="PANTHER" id="PTHR30026">
    <property type="entry name" value="OUTER MEMBRANE PROTEIN TOLC"/>
    <property type="match status" value="1"/>
</dbReference>
<dbReference type="EMBL" id="CP136865">
    <property type="protein sequence ID" value="WOJ97368.1"/>
    <property type="molecule type" value="Genomic_DNA"/>
</dbReference>
<keyword evidence="6" id="KW-0472">Membrane</keyword>
<dbReference type="RefSeq" id="WP_407328171.1">
    <property type="nucleotide sequence ID" value="NZ_CP136865.1"/>
</dbReference>
<evidence type="ECO:0000256" key="4">
    <source>
        <dbReference type="ARBA" id="ARBA00022452"/>
    </source>
</evidence>
<proteinExistence type="inferred from homology"/>
<keyword evidence="10" id="KW-1185">Reference proteome</keyword>
<gene>
    <name evidence="9" type="ORF">R0137_02065</name>
</gene>
<feature type="signal peptide" evidence="8">
    <location>
        <begin position="1"/>
        <end position="26"/>
    </location>
</feature>
<keyword evidence="3" id="KW-0813">Transport</keyword>
<dbReference type="Pfam" id="PF02321">
    <property type="entry name" value="OEP"/>
    <property type="match status" value="2"/>
</dbReference>
<dbReference type="InterPro" id="IPR003423">
    <property type="entry name" value="OMP_efflux"/>
</dbReference>
<reference evidence="9 10" key="1">
    <citation type="submission" date="2023-10" db="EMBL/GenBank/DDBJ databases">
        <title>Two novel species belonging to the OM43/NOR5 clade.</title>
        <authorList>
            <person name="Park M."/>
        </authorList>
    </citation>
    <scope>NUCLEOTIDE SEQUENCE [LARGE SCALE GENOMIC DNA]</scope>
    <source>
        <strain evidence="9 10">IMCC45268</strain>
    </source>
</reference>
<organism evidence="9 10">
    <name type="scientific">Congregibacter brevis</name>
    <dbReference type="NCBI Taxonomy" id="3081201"/>
    <lineage>
        <taxon>Bacteria</taxon>
        <taxon>Pseudomonadati</taxon>
        <taxon>Pseudomonadota</taxon>
        <taxon>Gammaproteobacteria</taxon>
        <taxon>Cellvibrionales</taxon>
        <taxon>Halieaceae</taxon>
        <taxon>Congregibacter</taxon>
    </lineage>
</organism>
<evidence type="ECO:0000256" key="2">
    <source>
        <dbReference type="ARBA" id="ARBA00007613"/>
    </source>
</evidence>
<comment type="subcellular location">
    <subcellularLocation>
        <location evidence="1">Cell outer membrane</location>
    </subcellularLocation>
</comment>
<comment type="similarity">
    <text evidence="2">Belongs to the outer membrane factor (OMF) (TC 1.B.17) family.</text>
</comment>
<evidence type="ECO:0000313" key="10">
    <source>
        <dbReference type="Proteomes" id="UP001626549"/>
    </source>
</evidence>
<dbReference type="InterPro" id="IPR051906">
    <property type="entry name" value="TolC-like"/>
</dbReference>
<dbReference type="Proteomes" id="UP001626549">
    <property type="component" value="Chromosome"/>
</dbReference>
<protein>
    <submittedName>
        <fullName evidence="9">TolC family outer membrane protein</fullName>
    </submittedName>
</protein>
<keyword evidence="5" id="KW-0812">Transmembrane</keyword>
<keyword evidence="4" id="KW-1134">Transmembrane beta strand</keyword>
<accession>A0ABZ0IE59</accession>
<dbReference type="NCBIfam" id="TIGR01844">
    <property type="entry name" value="type_I_sec_TolC"/>
    <property type="match status" value="1"/>
</dbReference>
<evidence type="ECO:0000256" key="6">
    <source>
        <dbReference type="ARBA" id="ARBA00023136"/>
    </source>
</evidence>
<dbReference type="SUPFAM" id="SSF56954">
    <property type="entry name" value="Outer membrane efflux proteins (OEP)"/>
    <property type="match status" value="1"/>
</dbReference>
<keyword evidence="7" id="KW-0998">Cell outer membrane</keyword>